<dbReference type="InterPro" id="IPR005139">
    <property type="entry name" value="PCRF"/>
</dbReference>
<feature type="domain" description="Prokaryotic-type class I peptide chain release factors" evidence="3">
    <location>
        <begin position="172"/>
        <end position="188"/>
    </location>
</feature>
<reference evidence="4 5" key="1">
    <citation type="journal article" date="2016" name="Nat. Commun.">
        <title>Thousands of microbial genomes shed light on interconnected biogeochemical processes in an aquifer system.</title>
        <authorList>
            <person name="Anantharaman K."/>
            <person name="Brown C.T."/>
            <person name="Hug L.A."/>
            <person name="Sharon I."/>
            <person name="Castelle C.J."/>
            <person name="Probst A.J."/>
            <person name="Thomas B.C."/>
            <person name="Singh A."/>
            <person name="Wilkins M.J."/>
            <person name="Karaoz U."/>
            <person name="Brodie E.L."/>
            <person name="Williams K.H."/>
            <person name="Hubbard S.S."/>
            <person name="Banfield J.F."/>
        </authorList>
    </citation>
    <scope>NUCLEOTIDE SEQUENCE [LARGE SCALE GENOMIC DNA]</scope>
</reference>
<dbReference type="Proteomes" id="UP000176185">
    <property type="component" value="Unassembled WGS sequence"/>
</dbReference>
<dbReference type="InterPro" id="IPR000352">
    <property type="entry name" value="Pep_chain_release_fac_I"/>
</dbReference>
<evidence type="ECO:0000259" key="3">
    <source>
        <dbReference type="PROSITE" id="PS00745"/>
    </source>
</evidence>
<dbReference type="GO" id="GO:0005737">
    <property type="term" value="C:cytoplasm"/>
    <property type="evidence" value="ECO:0007669"/>
    <property type="project" value="UniProtKB-ARBA"/>
</dbReference>
<dbReference type="PROSITE" id="PS00745">
    <property type="entry name" value="RF_PROK_I"/>
    <property type="match status" value="1"/>
</dbReference>
<dbReference type="PANTHER" id="PTHR43116:SF3">
    <property type="entry name" value="CLASS I PEPTIDE CHAIN RELEASE FACTOR"/>
    <property type="match status" value="1"/>
</dbReference>
<accession>A0A1F4XGE6</accession>
<comment type="similarity">
    <text evidence="1">Belongs to the prokaryotic/mitochondrial release factor family.</text>
</comment>
<dbReference type="Gene3D" id="3.30.70.1660">
    <property type="match status" value="1"/>
</dbReference>
<evidence type="ECO:0000313" key="5">
    <source>
        <dbReference type="Proteomes" id="UP000176185"/>
    </source>
</evidence>
<dbReference type="Pfam" id="PF00472">
    <property type="entry name" value="RF-1"/>
    <property type="match status" value="1"/>
</dbReference>
<dbReference type="EMBL" id="MEWX01000014">
    <property type="protein sequence ID" value="OGC80698.1"/>
    <property type="molecule type" value="Genomic_DNA"/>
</dbReference>
<comment type="caution">
    <text evidence="4">The sequence shown here is derived from an EMBL/GenBank/DDBJ whole genome shotgun (WGS) entry which is preliminary data.</text>
</comment>
<dbReference type="STRING" id="1797243.A2943_02300"/>
<gene>
    <name evidence="4" type="ORF">A2943_02300</name>
</gene>
<name>A0A1F4XGE6_9BACT</name>
<dbReference type="Pfam" id="PF03462">
    <property type="entry name" value="PCRF"/>
    <property type="match status" value="1"/>
</dbReference>
<protein>
    <recommendedName>
        <fullName evidence="3">Prokaryotic-type class I peptide chain release factors domain-containing protein</fullName>
    </recommendedName>
</protein>
<evidence type="ECO:0000256" key="2">
    <source>
        <dbReference type="ARBA" id="ARBA00022481"/>
    </source>
</evidence>
<dbReference type="Gene3D" id="3.30.160.20">
    <property type="match status" value="1"/>
</dbReference>
<evidence type="ECO:0000256" key="1">
    <source>
        <dbReference type="ARBA" id="ARBA00010835"/>
    </source>
</evidence>
<dbReference type="SUPFAM" id="SSF75620">
    <property type="entry name" value="Release factor"/>
    <property type="match status" value="1"/>
</dbReference>
<dbReference type="PANTHER" id="PTHR43116">
    <property type="entry name" value="PEPTIDE CHAIN RELEASE FACTOR 2"/>
    <property type="match status" value="1"/>
</dbReference>
<proteinExistence type="inferred from homology"/>
<dbReference type="GO" id="GO:0003747">
    <property type="term" value="F:translation release factor activity"/>
    <property type="evidence" value="ECO:0007669"/>
    <property type="project" value="InterPro"/>
</dbReference>
<dbReference type="AlphaFoldDB" id="A0A1F4XGE6"/>
<sequence>MKTKEEITARIQEIEGLMQGGDFWADKGKAQTLIKELQDLKNELEGGGKYEKGSAVLSIVAGAGGDDAEDFARMLYEMYSRYVGKRGWGVKVLHENQNDHGGFRNLSVEISGKNVYGTLKNEYGVHRLVRISPFSATQKRHTSFVLVEILPVLEKVSDIEISEDDLEITVARSSGPGGQNVNKRETAVRIVHTPTGLSAHVDGERTQGANEKRARAILTAKILRKLEEERKETIADLSVAAGKIEWGSQIRSYVLHPYQMIKDHRSDVEVRDAEGVLNGNIEPFLADTQ</sequence>
<organism evidence="4 5">
    <name type="scientific">Candidatus Adlerbacteria bacterium RIFCSPLOWO2_01_FULL_51_16</name>
    <dbReference type="NCBI Taxonomy" id="1797243"/>
    <lineage>
        <taxon>Bacteria</taxon>
        <taxon>Candidatus Adleribacteriota</taxon>
    </lineage>
</organism>
<evidence type="ECO:0000313" key="4">
    <source>
        <dbReference type="EMBL" id="OGC80698.1"/>
    </source>
</evidence>
<dbReference type="SMART" id="SM00937">
    <property type="entry name" value="PCRF"/>
    <property type="match status" value="1"/>
</dbReference>
<keyword evidence="2" id="KW-0488">Methylation</keyword>
<dbReference type="InterPro" id="IPR045853">
    <property type="entry name" value="Pep_chain_release_fac_I_sf"/>
</dbReference>